<feature type="region of interest" description="Disordered" evidence="1">
    <location>
        <begin position="43"/>
        <end position="64"/>
    </location>
</feature>
<name>A0A4Z2GW58_9TELE</name>
<evidence type="ECO:0000313" key="2">
    <source>
        <dbReference type="EMBL" id="TNN57003.1"/>
    </source>
</evidence>
<dbReference type="AlphaFoldDB" id="A0A4Z2GW58"/>
<gene>
    <name evidence="2" type="ORF">EYF80_032814</name>
</gene>
<evidence type="ECO:0000256" key="1">
    <source>
        <dbReference type="SAM" id="MobiDB-lite"/>
    </source>
</evidence>
<accession>A0A4Z2GW58</accession>
<dbReference type="Proteomes" id="UP000314294">
    <property type="component" value="Unassembled WGS sequence"/>
</dbReference>
<proteinExistence type="predicted"/>
<sequence length="79" mass="8850">MFHLHAAVQRPATDERRQTDVFGIKSSFFSAGNIQHMTYMRDAGSRQTGGFPRGRRVSGRWVTAGNDGDARERSAFLGY</sequence>
<dbReference type="EMBL" id="SRLO01000416">
    <property type="protein sequence ID" value="TNN57003.1"/>
    <property type="molecule type" value="Genomic_DNA"/>
</dbReference>
<evidence type="ECO:0000313" key="3">
    <source>
        <dbReference type="Proteomes" id="UP000314294"/>
    </source>
</evidence>
<reference evidence="2 3" key="1">
    <citation type="submission" date="2019-03" db="EMBL/GenBank/DDBJ databases">
        <title>First draft genome of Liparis tanakae, snailfish: a comprehensive survey of snailfish specific genes.</title>
        <authorList>
            <person name="Kim W."/>
            <person name="Song I."/>
            <person name="Jeong J.-H."/>
            <person name="Kim D."/>
            <person name="Kim S."/>
            <person name="Ryu S."/>
            <person name="Song J.Y."/>
            <person name="Lee S.K."/>
        </authorList>
    </citation>
    <scope>NUCLEOTIDE SEQUENCE [LARGE SCALE GENOMIC DNA]</scope>
    <source>
        <tissue evidence="2">Muscle</tissue>
    </source>
</reference>
<organism evidence="2 3">
    <name type="scientific">Liparis tanakae</name>
    <name type="common">Tanaka's snailfish</name>
    <dbReference type="NCBI Taxonomy" id="230148"/>
    <lineage>
        <taxon>Eukaryota</taxon>
        <taxon>Metazoa</taxon>
        <taxon>Chordata</taxon>
        <taxon>Craniata</taxon>
        <taxon>Vertebrata</taxon>
        <taxon>Euteleostomi</taxon>
        <taxon>Actinopterygii</taxon>
        <taxon>Neopterygii</taxon>
        <taxon>Teleostei</taxon>
        <taxon>Neoteleostei</taxon>
        <taxon>Acanthomorphata</taxon>
        <taxon>Eupercaria</taxon>
        <taxon>Perciformes</taxon>
        <taxon>Cottioidei</taxon>
        <taxon>Cottales</taxon>
        <taxon>Liparidae</taxon>
        <taxon>Liparis</taxon>
    </lineage>
</organism>
<keyword evidence="3" id="KW-1185">Reference proteome</keyword>
<protein>
    <submittedName>
        <fullName evidence="2">Uncharacterized protein</fullName>
    </submittedName>
</protein>
<comment type="caution">
    <text evidence="2">The sequence shown here is derived from an EMBL/GenBank/DDBJ whole genome shotgun (WGS) entry which is preliminary data.</text>
</comment>